<dbReference type="Proteomes" id="UP000319663">
    <property type="component" value="Unassembled WGS sequence"/>
</dbReference>
<reference evidence="1 2" key="1">
    <citation type="submission" date="2019-06" db="EMBL/GenBank/DDBJ databases">
        <title>Wine fermentation using esterase from Monascus purpureus.</title>
        <authorList>
            <person name="Geng C."/>
            <person name="Zhang Y."/>
        </authorList>
    </citation>
    <scope>NUCLEOTIDE SEQUENCE [LARGE SCALE GENOMIC DNA]</scope>
    <source>
        <strain evidence="1">HQ1</strain>
    </source>
</reference>
<sequence>GRIVHFTREVNLLSCPSRAVLHFSADTRYKLYVNGARIAVGPSRGSPLIWYYDTLDIAPYLINGRNQVRFVVVRYFAASRGAMPFERTSTPGLTVVGCVETDSQTVDLSSRHGWQAQVDESIWFPTGLVDDVFLHIYERINAATPNSPVTPIVYGIKALNGELAPWRLRPRAIPMPEASRATLSIIRRCQSTASADD</sequence>
<dbReference type="PANTHER" id="PTHR34987">
    <property type="entry name" value="C, PUTATIVE (AFU_ORTHOLOGUE AFUA_3G02880)-RELATED"/>
    <property type="match status" value="1"/>
</dbReference>
<keyword evidence="2" id="KW-1185">Reference proteome</keyword>
<dbReference type="PANTHER" id="PTHR34987:SF2">
    <property type="entry name" value="B, PUTATIVE (AFU_ORTHOLOGUE AFUA_7G05040)-RELATED"/>
    <property type="match status" value="1"/>
</dbReference>
<accession>A0A507QKW2</accession>
<dbReference type="EMBL" id="VIFY01000233">
    <property type="protein sequence ID" value="TQB68271.1"/>
    <property type="molecule type" value="Genomic_DNA"/>
</dbReference>
<dbReference type="Gene3D" id="2.60.120.260">
    <property type="entry name" value="Galactose-binding domain-like"/>
    <property type="match status" value="1"/>
</dbReference>
<feature type="non-terminal residue" evidence="1">
    <location>
        <position position="1"/>
    </location>
</feature>
<organism evidence="1 2">
    <name type="scientific">Monascus purpureus</name>
    <name type="common">Red mold</name>
    <name type="synonym">Monascus anka</name>
    <dbReference type="NCBI Taxonomy" id="5098"/>
    <lineage>
        <taxon>Eukaryota</taxon>
        <taxon>Fungi</taxon>
        <taxon>Dikarya</taxon>
        <taxon>Ascomycota</taxon>
        <taxon>Pezizomycotina</taxon>
        <taxon>Eurotiomycetes</taxon>
        <taxon>Eurotiomycetidae</taxon>
        <taxon>Eurotiales</taxon>
        <taxon>Aspergillaceae</taxon>
        <taxon>Monascus</taxon>
    </lineage>
</organism>
<evidence type="ECO:0008006" key="3">
    <source>
        <dbReference type="Google" id="ProtNLM"/>
    </source>
</evidence>
<gene>
    <name evidence="1" type="ORF">MPDQ_003737</name>
</gene>
<dbReference type="InterPro" id="IPR008979">
    <property type="entry name" value="Galactose-bd-like_sf"/>
</dbReference>
<evidence type="ECO:0000313" key="2">
    <source>
        <dbReference type="Proteomes" id="UP000319663"/>
    </source>
</evidence>
<name>A0A507QKW2_MONPU</name>
<protein>
    <recommendedName>
        <fullName evidence="3">Bacterial alpha-L-rhamnosidase N-terminal domain-containing protein</fullName>
    </recommendedName>
</protein>
<dbReference type="STRING" id="5098.A0A507QKW2"/>
<proteinExistence type="predicted"/>
<dbReference type="AlphaFoldDB" id="A0A507QKW2"/>
<evidence type="ECO:0000313" key="1">
    <source>
        <dbReference type="EMBL" id="TQB68271.1"/>
    </source>
</evidence>
<dbReference type="SUPFAM" id="SSF49785">
    <property type="entry name" value="Galactose-binding domain-like"/>
    <property type="match status" value="1"/>
</dbReference>
<comment type="caution">
    <text evidence="1">The sequence shown here is derived from an EMBL/GenBank/DDBJ whole genome shotgun (WGS) entry which is preliminary data.</text>
</comment>